<dbReference type="Pfam" id="PF00561">
    <property type="entry name" value="Abhydrolase_1"/>
    <property type="match status" value="1"/>
</dbReference>
<dbReference type="GO" id="GO:0016020">
    <property type="term" value="C:membrane"/>
    <property type="evidence" value="ECO:0007669"/>
    <property type="project" value="TreeGrafter"/>
</dbReference>
<protein>
    <submittedName>
        <fullName evidence="3">2-hydroxymuconate-semialdehyde hydrolase</fullName>
    </submittedName>
</protein>
<dbReference type="Gene3D" id="3.40.50.1820">
    <property type="entry name" value="alpha/beta hydrolase"/>
    <property type="match status" value="1"/>
</dbReference>
<dbReference type="RefSeq" id="WP_051771863.1">
    <property type="nucleotide sequence ID" value="NZ_FWYC01000025.1"/>
</dbReference>
<organism evidence="3 4">
    <name type="scientific">Lentzea albidocapillata</name>
    <dbReference type="NCBI Taxonomy" id="40571"/>
    <lineage>
        <taxon>Bacteria</taxon>
        <taxon>Bacillati</taxon>
        <taxon>Actinomycetota</taxon>
        <taxon>Actinomycetes</taxon>
        <taxon>Pseudonocardiales</taxon>
        <taxon>Pseudonocardiaceae</taxon>
        <taxon>Lentzea</taxon>
    </lineage>
</organism>
<dbReference type="PRINTS" id="PR00111">
    <property type="entry name" value="ABHYDROLASE"/>
</dbReference>
<gene>
    <name evidence="3" type="ORF">SAMN05660733_08053</name>
</gene>
<dbReference type="eggNOG" id="COG2021">
    <property type="taxonomic scope" value="Bacteria"/>
</dbReference>
<keyword evidence="4" id="KW-1185">Reference proteome</keyword>
<dbReference type="OrthoDB" id="9801162at2"/>
<feature type="domain" description="AB hydrolase-1" evidence="2">
    <location>
        <begin position="38"/>
        <end position="275"/>
    </location>
</feature>
<reference evidence="4" key="1">
    <citation type="submission" date="2017-04" db="EMBL/GenBank/DDBJ databases">
        <authorList>
            <person name="Varghese N."/>
            <person name="Submissions S."/>
        </authorList>
    </citation>
    <scope>NUCLEOTIDE SEQUENCE [LARGE SCALE GENOMIC DNA]</scope>
    <source>
        <strain evidence="4">DSM 44073</strain>
    </source>
</reference>
<dbReference type="PANTHER" id="PTHR43798:SF31">
    <property type="entry name" value="AB HYDROLASE SUPERFAMILY PROTEIN YCLE"/>
    <property type="match status" value="1"/>
</dbReference>
<dbReference type="PANTHER" id="PTHR43798">
    <property type="entry name" value="MONOACYLGLYCEROL LIPASE"/>
    <property type="match status" value="1"/>
</dbReference>
<accession>A0A1W2FUB6</accession>
<evidence type="ECO:0000259" key="2">
    <source>
        <dbReference type="Pfam" id="PF00561"/>
    </source>
</evidence>
<dbReference type="InterPro" id="IPR000073">
    <property type="entry name" value="AB_hydrolase_1"/>
</dbReference>
<evidence type="ECO:0000313" key="3">
    <source>
        <dbReference type="EMBL" id="SMD25216.1"/>
    </source>
</evidence>
<dbReference type="STRING" id="40571.SAMN05660733_08053"/>
<proteinExistence type="predicted"/>
<dbReference type="InterPro" id="IPR029058">
    <property type="entry name" value="AB_hydrolase_fold"/>
</dbReference>
<dbReference type="GO" id="GO:0016787">
    <property type="term" value="F:hydrolase activity"/>
    <property type="evidence" value="ECO:0007669"/>
    <property type="project" value="UniProtKB-KW"/>
</dbReference>
<dbReference type="EMBL" id="FWYC01000025">
    <property type="protein sequence ID" value="SMD25216.1"/>
    <property type="molecule type" value="Genomic_DNA"/>
</dbReference>
<dbReference type="AlphaFoldDB" id="A0A1W2FUB6"/>
<name>A0A1W2FUB6_9PSEU</name>
<keyword evidence="1 3" id="KW-0378">Hydrolase</keyword>
<dbReference type="Proteomes" id="UP000192840">
    <property type="component" value="Unassembled WGS sequence"/>
</dbReference>
<evidence type="ECO:0000313" key="4">
    <source>
        <dbReference type="Proteomes" id="UP000192840"/>
    </source>
</evidence>
<dbReference type="InterPro" id="IPR050266">
    <property type="entry name" value="AB_hydrolase_sf"/>
</dbReference>
<evidence type="ECO:0000256" key="1">
    <source>
        <dbReference type="ARBA" id="ARBA00022801"/>
    </source>
</evidence>
<sequence length="300" mass="32395">MVSAIDSRSTNNITRDVLDLPSFGGTAAVHRAGDPAAPPVLLLHGAAPGAGGLSNWRNTLNSLSDRYHCLAPDFIGFADSWHPADPPKTMVQWNRLRVQQVLEILDRYGIAEAYLVGSSMGAAVALQLLSEAPERFDRAALLAAAGIDLPVTRELQRVMEFYLDPSPSTLAAMYRSFVYDPASIPFDVDELAATNYSIAIRPDVRRSFEAQFASGPPVTVTDSALRRITHPTLVVHGLQDAVVPVDAALHLGAVLSDVRVHLFGHCGHWIPVEHPDDLHALLGDFLGSGRLDTSARKGTR</sequence>
<dbReference type="SUPFAM" id="SSF53474">
    <property type="entry name" value="alpha/beta-Hydrolases"/>
    <property type="match status" value="1"/>
</dbReference>